<dbReference type="GO" id="GO:0005886">
    <property type="term" value="C:plasma membrane"/>
    <property type="evidence" value="ECO:0007669"/>
    <property type="project" value="UniProtKB-SubCell"/>
</dbReference>
<dbReference type="EMBL" id="VYTZ01000007">
    <property type="protein sequence ID" value="KAA9376839.1"/>
    <property type="molecule type" value="Genomic_DNA"/>
</dbReference>
<evidence type="ECO:0000256" key="5">
    <source>
        <dbReference type="ARBA" id="ARBA00022840"/>
    </source>
</evidence>
<keyword evidence="3" id="KW-0813">Transport</keyword>
<evidence type="ECO:0000256" key="4">
    <source>
        <dbReference type="ARBA" id="ARBA00022741"/>
    </source>
</evidence>
<organism evidence="8 9">
    <name type="scientific">Microbispora cellulosiformans</name>
    <dbReference type="NCBI Taxonomy" id="2614688"/>
    <lineage>
        <taxon>Bacteria</taxon>
        <taxon>Bacillati</taxon>
        <taxon>Actinomycetota</taxon>
        <taxon>Actinomycetes</taxon>
        <taxon>Streptosporangiales</taxon>
        <taxon>Streptosporangiaceae</taxon>
        <taxon>Microbispora</taxon>
    </lineage>
</organism>
<evidence type="ECO:0000256" key="1">
    <source>
        <dbReference type="ARBA" id="ARBA00004202"/>
    </source>
</evidence>
<dbReference type="Proteomes" id="UP000327011">
    <property type="component" value="Unassembled WGS sequence"/>
</dbReference>
<dbReference type="InterPro" id="IPR017871">
    <property type="entry name" value="ABC_transporter-like_CS"/>
</dbReference>
<evidence type="ECO:0000313" key="9">
    <source>
        <dbReference type="Proteomes" id="UP000327011"/>
    </source>
</evidence>
<dbReference type="AlphaFoldDB" id="A0A5J5JYR6"/>
<dbReference type="PANTHER" id="PTHR42711:SF5">
    <property type="entry name" value="ABC TRANSPORTER ATP-BINDING PROTEIN NATA"/>
    <property type="match status" value="1"/>
</dbReference>
<dbReference type="InterPro" id="IPR027417">
    <property type="entry name" value="P-loop_NTPase"/>
</dbReference>
<dbReference type="Gene3D" id="3.40.50.300">
    <property type="entry name" value="P-loop containing nucleotide triphosphate hydrolases"/>
    <property type="match status" value="1"/>
</dbReference>
<dbReference type="InterPro" id="IPR003439">
    <property type="entry name" value="ABC_transporter-like_ATP-bd"/>
</dbReference>
<dbReference type="SMART" id="SM00382">
    <property type="entry name" value="AAA"/>
    <property type="match status" value="1"/>
</dbReference>
<name>A0A5J5JYR6_9ACTN</name>
<dbReference type="GO" id="GO:0005524">
    <property type="term" value="F:ATP binding"/>
    <property type="evidence" value="ECO:0007669"/>
    <property type="project" value="UniProtKB-KW"/>
</dbReference>
<dbReference type="RefSeq" id="WP_150935192.1">
    <property type="nucleotide sequence ID" value="NZ_VYTZ01000007.1"/>
</dbReference>
<dbReference type="GO" id="GO:0046677">
    <property type="term" value="P:response to antibiotic"/>
    <property type="evidence" value="ECO:0007669"/>
    <property type="project" value="UniProtKB-KW"/>
</dbReference>
<feature type="domain" description="ABC transporter" evidence="7">
    <location>
        <begin position="16"/>
        <end position="241"/>
    </location>
</feature>
<dbReference type="SUPFAM" id="SSF52540">
    <property type="entry name" value="P-loop containing nucleoside triphosphate hydrolases"/>
    <property type="match status" value="1"/>
</dbReference>
<evidence type="ECO:0000256" key="6">
    <source>
        <dbReference type="ARBA" id="ARBA00023251"/>
    </source>
</evidence>
<dbReference type="PROSITE" id="PS50893">
    <property type="entry name" value="ABC_TRANSPORTER_2"/>
    <property type="match status" value="1"/>
</dbReference>
<dbReference type="InterPro" id="IPR003593">
    <property type="entry name" value="AAA+_ATPase"/>
</dbReference>
<evidence type="ECO:0000313" key="8">
    <source>
        <dbReference type="EMBL" id="KAA9376839.1"/>
    </source>
</evidence>
<dbReference type="GO" id="GO:0016887">
    <property type="term" value="F:ATP hydrolysis activity"/>
    <property type="evidence" value="ECO:0007669"/>
    <property type="project" value="InterPro"/>
</dbReference>
<evidence type="ECO:0000256" key="2">
    <source>
        <dbReference type="ARBA" id="ARBA00005417"/>
    </source>
</evidence>
<keyword evidence="4" id="KW-0547">Nucleotide-binding</keyword>
<keyword evidence="6" id="KW-0046">Antibiotic resistance</keyword>
<keyword evidence="5 8" id="KW-0067">ATP-binding</keyword>
<keyword evidence="9" id="KW-1185">Reference proteome</keyword>
<sequence>MTTDVRETAVGLDVAIAATELRQRYGEFEAVRGVSLTVRRGELVALLGTNGAGKTTTVEVLEGYRPATSGTVEVLGMDPYRRRRALSPRVGIMLQENGLLSDLTVAETIGLWRDLHANPRSLDESLELAGLAGKARVRVRQLSGGQKRRLDLVLSVIGRPEVLFLDEPTTGMDPEARRTTWGLIRDLVTEGTTILLTTHYLEEAEHLASRLAVMHEGEIRVEGTLEEVVGGHGDRVSFRLPPELPLDTLPLIGGHAPGVSLAGGTPVVTYIIAGGDQATRAHAALVPLFAWAAERGVTLERLAVRTASLEDVFHSVVKESR</sequence>
<dbReference type="Pfam" id="PF00005">
    <property type="entry name" value="ABC_tran"/>
    <property type="match status" value="1"/>
</dbReference>
<comment type="subcellular location">
    <subcellularLocation>
        <location evidence="1">Cell membrane</location>
        <topology evidence="1">Peripheral membrane protein</topology>
    </subcellularLocation>
</comment>
<comment type="caution">
    <text evidence="8">The sequence shown here is derived from an EMBL/GenBank/DDBJ whole genome shotgun (WGS) entry which is preliminary data.</text>
</comment>
<gene>
    <name evidence="8" type="ORF">F5972_20400</name>
</gene>
<evidence type="ECO:0000256" key="3">
    <source>
        <dbReference type="ARBA" id="ARBA00022448"/>
    </source>
</evidence>
<proteinExistence type="inferred from homology"/>
<reference evidence="8 9" key="1">
    <citation type="submission" date="2019-09" db="EMBL/GenBank/DDBJ databases">
        <title>Screening of Novel Bioactive Compounds from Soil-Associated.</title>
        <authorList>
            <person name="Gong X."/>
        </authorList>
    </citation>
    <scope>NUCLEOTIDE SEQUENCE [LARGE SCALE GENOMIC DNA]</scope>
    <source>
        <strain evidence="8 9">Gxj-6</strain>
    </source>
</reference>
<accession>A0A5J5JYR6</accession>
<protein>
    <submittedName>
        <fullName evidence="8">ABC transporter ATP-binding protein</fullName>
    </submittedName>
</protein>
<dbReference type="PROSITE" id="PS00211">
    <property type="entry name" value="ABC_TRANSPORTER_1"/>
    <property type="match status" value="1"/>
</dbReference>
<evidence type="ECO:0000259" key="7">
    <source>
        <dbReference type="PROSITE" id="PS50893"/>
    </source>
</evidence>
<dbReference type="CDD" id="cd03230">
    <property type="entry name" value="ABC_DR_subfamily_A"/>
    <property type="match status" value="1"/>
</dbReference>
<dbReference type="PANTHER" id="PTHR42711">
    <property type="entry name" value="ABC TRANSPORTER ATP-BINDING PROTEIN"/>
    <property type="match status" value="1"/>
</dbReference>
<comment type="similarity">
    <text evidence="2">Belongs to the ABC transporter superfamily.</text>
</comment>
<dbReference type="InterPro" id="IPR050763">
    <property type="entry name" value="ABC_transporter_ATP-binding"/>
</dbReference>